<dbReference type="InterPro" id="IPR036396">
    <property type="entry name" value="Cyt_P450_sf"/>
</dbReference>
<evidence type="ECO:0008006" key="12">
    <source>
        <dbReference type="Google" id="ProtNLM"/>
    </source>
</evidence>
<dbReference type="InterPro" id="IPR002403">
    <property type="entry name" value="Cyt_P450_E_grp-IV"/>
</dbReference>
<evidence type="ECO:0000256" key="1">
    <source>
        <dbReference type="ARBA" id="ARBA00001971"/>
    </source>
</evidence>
<dbReference type="SUPFAM" id="SSF48264">
    <property type="entry name" value="Cytochrome P450"/>
    <property type="match status" value="1"/>
</dbReference>
<evidence type="ECO:0000256" key="4">
    <source>
        <dbReference type="ARBA" id="ARBA00022723"/>
    </source>
</evidence>
<gene>
    <name evidence="10" type="ORF">PHLGIDRAFT_23489</name>
</gene>
<evidence type="ECO:0000256" key="8">
    <source>
        <dbReference type="PIRSR" id="PIRSR602403-1"/>
    </source>
</evidence>
<reference evidence="10 11" key="1">
    <citation type="journal article" date="2014" name="PLoS Genet.">
        <title>Analysis of the Phlebiopsis gigantea genome, transcriptome and secretome provides insight into its pioneer colonization strategies of wood.</title>
        <authorList>
            <person name="Hori C."/>
            <person name="Ishida T."/>
            <person name="Igarashi K."/>
            <person name="Samejima M."/>
            <person name="Suzuki H."/>
            <person name="Master E."/>
            <person name="Ferreira P."/>
            <person name="Ruiz-Duenas F.J."/>
            <person name="Held B."/>
            <person name="Canessa P."/>
            <person name="Larrondo L.F."/>
            <person name="Schmoll M."/>
            <person name="Druzhinina I.S."/>
            <person name="Kubicek C.P."/>
            <person name="Gaskell J.A."/>
            <person name="Kersten P."/>
            <person name="St John F."/>
            <person name="Glasner J."/>
            <person name="Sabat G."/>
            <person name="Splinter BonDurant S."/>
            <person name="Syed K."/>
            <person name="Yadav J."/>
            <person name="Mgbeahuruike A.C."/>
            <person name="Kovalchuk A."/>
            <person name="Asiegbu F.O."/>
            <person name="Lackner G."/>
            <person name="Hoffmeister D."/>
            <person name="Rencoret J."/>
            <person name="Gutierrez A."/>
            <person name="Sun H."/>
            <person name="Lindquist E."/>
            <person name="Barry K."/>
            <person name="Riley R."/>
            <person name="Grigoriev I.V."/>
            <person name="Henrissat B."/>
            <person name="Kues U."/>
            <person name="Berka R.M."/>
            <person name="Martinez A.T."/>
            <person name="Covert S.F."/>
            <person name="Blanchette R.A."/>
            <person name="Cullen D."/>
        </authorList>
    </citation>
    <scope>NUCLEOTIDE SEQUENCE [LARGE SCALE GENOMIC DNA]</scope>
    <source>
        <strain evidence="10 11">11061_1 CR5-6</strain>
    </source>
</reference>
<dbReference type="OrthoDB" id="6692864at2759"/>
<evidence type="ECO:0000313" key="10">
    <source>
        <dbReference type="EMBL" id="KIP08448.1"/>
    </source>
</evidence>
<comment type="similarity">
    <text evidence="3">Belongs to the cytochrome P450 family.</text>
</comment>
<evidence type="ECO:0000256" key="2">
    <source>
        <dbReference type="ARBA" id="ARBA00005179"/>
    </source>
</evidence>
<dbReference type="CDD" id="cd11061">
    <property type="entry name" value="CYP67-like"/>
    <property type="match status" value="1"/>
</dbReference>
<keyword evidence="8" id="KW-0349">Heme</keyword>
<dbReference type="GO" id="GO:0004497">
    <property type="term" value="F:monooxygenase activity"/>
    <property type="evidence" value="ECO:0007669"/>
    <property type="project" value="UniProtKB-KW"/>
</dbReference>
<protein>
    <recommendedName>
        <fullName evidence="12">Cytochrome P450</fullName>
    </recommendedName>
</protein>
<keyword evidence="4 8" id="KW-0479">Metal-binding</keyword>
<dbReference type="Proteomes" id="UP000053257">
    <property type="component" value="Unassembled WGS sequence"/>
</dbReference>
<sequence length="521" mass="58261">MEAHDYYANPRILIPATSFFSLLRATATLVSHWALILVFTALYRLSPFHPLAKYPGPVLGKLSKFYLAYLAGHGDAHTVIRGLHQQYGDVVRVGPNELSFNRVDALQPIYAMKSMPKGPCTTDYNSRVHEDGSRPLDSLQDFSVHAARRKPWTKAMSPVNSKNFDPIIVQKARELMEELAKHQGQPVNIAHWMMLYGYDFMGHLVFGREFGMLKAGKDNSGLIHGLEHGLYSSSMIAHIPWSLPILQCLPIGDGGSVTMQRLANDIVRKRQDAGSHAKDIYYYLVSTSSACQELLAEGLLAIIAGADTTAVTLCHFMYFMMRHPECADSLRREVDAAFPHGDEPTDHSRLANMPYLNACINETLRLLPPVLTGLQREVQRGSDGAMIGPYFVPGGTPVSIHVYSLHRNPEEFSPLPDTFWPERWLTRNEYTLPTGEVLSKDQVVTNRAAFVPFSFGPQNCAGKALASVELRVVISALVQKFEVRKAKEYDIDDWEKNLRDHYVTLTGPLQAVLTSHELNDS</sequence>
<dbReference type="EMBL" id="KN840479">
    <property type="protein sequence ID" value="KIP08448.1"/>
    <property type="molecule type" value="Genomic_DNA"/>
</dbReference>
<comment type="pathway">
    <text evidence="2">Secondary metabolite biosynthesis.</text>
</comment>
<dbReference type="GO" id="GO:0016705">
    <property type="term" value="F:oxidoreductase activity, acting on paired donors, with incorporation or reduction of molecular oxygen"/>
    <property type="evidence" value="ECO:0007669"/>
    <property type="project" value="InterPro"/>
</dbReference>
<accession>A0A0C3PNN7</accession>
<proteinExistence type="inferred from homology"/>
<evidence type="ECO:0000256" key="6">
    <source>
        <dbReference type="ARBA" id="ARBA00023004"/>
    </source>
</evidence>
<dbReference type="AlphaFoldDB" id="A0A0C3PNN7"/>
<keyword evidence="5" id="KW-0560">Oxidoreductase</keyword>
<keyword evidence="11" id="KW-1185">Reference proteome</keyword>
<feature type="transmembrane region" description="Helical" evidence="9">
    <location>
        <begin position="20"/>
        <end position="43"/>
    </location>
</feature>
<organism evidence="10 11">
    <name type="scientific">Phlebiopsis gigantea (strain 11061_1 CR5-6)</name>
    <name type="common">White-rot fungus</name>
    <name type="synonym">Peniophora gigantea</name>
    <dbReference type="NCBI Taxonomy" id="745531"/>
    <lineage>
        <taxon>Eukaryota</taxon>
        <taxon>Fungi</taxon>
        <taxon>Dikarya</taxon>
        <taxon>Basidiomycota</taxon>
        <taxon>Agaricomycotina</taxon>
        <taxon>Agaricomycetes</taxon>
        <taxon>Polyporales</taxon>
        <taxon>Phanerochaetaceae</taxon>
        <taxon>Phlebiopsis</taxon>
    </lineage>
</organism>
<dbReference type="PRINTS" id="PR00385">
    <property type="entry name" value="P450"/>
</dbReference>
<keyword evidence="6 8" id="KW-0408">Iron</keyword>
<feature type="binding site" description="axial binding residue" evidence="8">
    <location>
        <position position="460"/>
    </location>
    <ligand>
        <name>heme</name>
        <dbReference type="ChEBI" id="CHEBI:30413"/>
    </ligand>
    <ligandPart>
        <name>Fe</name>
        <dbReference type="ChEBI" id="CHEBI:18248"/>
    </ligandPart>
</feature>
<dbReference type="GO" id="GO:0005506">
    <property type="term" value="F:iron ion binding"/>
    <property type="evidence" value="ECO:0007669"/>
    <property type="project" value="InterPro"/>
</dbReference>
<dbReference type="InterPro" id="IPR050121">
    <property type="entry name" value="Cytochrome_P450_monoxygenase"/>
</dbReference>
<name>A0A0C3PNN7_PHLG1</name>
<dbReference type="InterPro" id="IPR001128">
    <property type="entry name" value="Cyt_P450"/>
</dbReference>
<evidence type="ECO:0000256" key="3">
    <source>
        <dbReference type="ARBA" id="ARBA00010617"/>
    </source>
</evidence>
<dbReference type="HOGENOM" id="CLU_001570_14_10_1"/>
<dbReference type="PANTHER" id="PTHR24305">
    <property type="entry name" value="CYTOCHROME P450"/>
    <property type="match status" value="1"/>
</dbReference>
<evidence type="ECO:0000256" key="9">
    <source>
        <dbReference type="SAM" id="Phobius"/>
    </source>
</evidence>
<dbReference type="STRING" id="745531.A0A0C3PNN7"/>
<dbReference type="PRINTS" id="PR00465">
    <property type="entry name" value="EP450IV"/>
</dbReference>
<keyword evidence="9" id="KW-0472">Membrane</keyword>
<comment type="cofactor">
    <cofactor evidence="1 8">
        <name>heme</name>
        <dbReference type="ChEBI" id="CHEBI:30413"/>
    </cofactor>
</comment>
<keyword evidence="9" id="KW-0812">Transmembrane</keyword>
<keyword evidence="9" id="KW-1133">Transmembrane helix</keyword>
<dbReference type="Gene3D" id="1.10.630.10">
    <property type="entry name" value="Cytochrome P450"/>
    <property type="match status" value="1"/>
</dbReference>
<evidence type="ECO:0000313" key="11">
    <source>
        <dbReference type="Proteomes" id="UP000053257"/>
    </source>
</evidence>
<keyword evidence="7" id="KW-0503">Monooxygenase</keyword>
<dbReference type="GO" id="GO:0020037">
    <property type="term" value="F:heme binding"/>
    <property type="evidence" value="ECO:0007669"/>
    <property type="project" value="InterPro"/>
</dbReference>
<evidence type="ECO:0000256" key="7">
    <source>
        <dbReference type="ARBA" id="ARBA00023033"/>
    </source>
</evidence>
<dbReference type="PANTHER" id="PTHR24305:SF187">
    <property type="entry name" value="P450, PUTATIVE (EUROFUNG)-RELATED"/>
    <property type="match status" value="1"/>
</dbReference>
<evidence type="ECO:0000256" key="5">
    <source>
        <dbReference type="ARBA" id="ARBA00023002"/>
    </source>
</evidence>
<dbReference type="Pfam" id="PF00067">
    <property type="entry name" value="p450"/>
    <property type="match status" value="1"/>
</dbReference>